<evidence type="ECO:0000256" key="5">
    <source>
        <dbReference type="ARBA" id="ARBA00022741"/>
    </source>
</evidence>
<evidence type="ECO:0000256" key="11">
    <source>
        <dbReference type="RuleBase" id="RU363039"/>
    </source>
</evidence>
<feature type="domain" description="Methionyl/Leucyl tRNA synthetase" evidence="12">
    <location>
        <begin position="5"/>
        <end position="397"/>
    </location>
</feature>
<dbReference type="InterPro" id="IPR014758">
    <property type="entry name" value="Met-tRNA_synth"/>
</dbReference>
<dbReference type="STRING" id="1071380.I2H802"/>
<dbReference type="InterPro" id="IPR033911">
    <property type="entry name" value="MetRS_core"/>
</dbReference>
<dbReference type="InterPro" id="IPR015413">
    <property type="entry name" value="Methionyl/Leucyl_tRNA_Synth"/>
</dbReference>
<dbReference type="HOGENOM" id="CLU_009710_9_0_1"/>
<dbReference type="InterPro" id="IPR023457">
    <property type="entry name" value="Met-tRNA_synth_2"/>
</dbReference>
<dbReference type="Proteomes" id="UP000002866">
    <property type="component" value="Chromosome 8"/>
</dbReference>
<comment type="similarity">
    <text evidence="2 11">Belongs to the class-I aminoacyl-tRNA synthetase family.</text>
</comment>
<evidence type="ECO:0000256" key="6">
    <source>
        <dbReference type="ARBA" id="ARBA00022840"/>
    </source>
</evidence>
<dbReference type="FunCoup" id="I2H802">
    <property type="interactions" value="580"/>
</dbReference>
<dbReference type="eggNOG" id="KOG0436">
    <property type="taxonomic scope" value="Eukaryota"/>
</dbReference>
<keyword evidence="7 11" id="KW-0648">Protein biosynthesis</keyword>
<keyword evidence="5 11" id="KW-0547">Nucleotide-binding</keyword>
<evidence type="ECO:0000256" key="7">
    <source>
        <dbReference type="ARBA" id="ARBA00022917"/>
    </source>
</evidence>
<dbReference type="PROSITE" id="PS00178">
    <property type="entry name" value="AA_TRNA_LIGASE_I"/>
    <property type="match status" value="1"/>
</dbReference>
<dbReference type="Gene3D" id="1.10.730.10">
    <property type="entry name" value="Isoleucyl-tRNA Synthetase, Domain 1"/>
    <property type="match status" value="1"/>
</dbReference>
<evidence type="ECO:0000259" key="13">
    <source>
        <dbReference type="Pfam" id="PF19303"/>
    </source>
</evidence>
<dbReference type="InterPro" id="IPR041872">
    <property type="entry name" value="Anticodon_Met"/>
</dbReference>
<dbReference type="GO" id="GO:0004825">
    <property type="term" value="F:methionine-tRNA ligase activity"/>
    <property type="evidence" value="ECO:0007669"/>
    <property type="project" value="UniProtKB-EC"/>
</dbReference>
<evidence type="ECO:0000256" key="8">
    <source>
        <dbReference type="ARBA" id="ARBA00023146"/>
    </source>
</evidence>
<dbReference type="InterPro" id="IPR009080">
    <property type="entry name" value="tRNAsynth_Ia_anticodon-bd"/>
</dbReference>
<evidence type="ECO:0000259" key="12">
    <source>
        <dbReference type="Pfam" id="PF09334"/>
    </source>
</evidence>
<evidence type="ECO:0000256" key="4">
    <source>
        <dbReference type="ARBA" id="ARBA00022598"/>
    </source>
</evidence>
<dbReference type="InterPro" id="IPR014729">
    <property type="entry name" value="Rossmann-like_a/b/a_fold"/>
</dbReference>
<dbReference type="GO" id="GO:0005524">
    <property type="term" value="F:ATP binding"/>
    <property type="evidence" value="ECO:0007669"/>
    <property type="project" value="UniProtKB-KW"/>
</dbReference>
<evidence type="ECO:0000256" key="9">
    <source>
        <dbReference type="ARBA" id="ARBA00026124"/>
    </source>
</evidence>
<dbReference type="SUPFAM" id="SSF52374">
    <property type="entry name" value="Nucleotidylyl transferase"/>
    <property type="match status" value="1"/>
</dbReference>
<evidence type="ECO:0000256" key="10">
    <source>
        <dbReference type="ARBA" id="ARBA00030904"/>
    </source>
</evidence>
<dbReference type="OMA" id="MDTQAFC"/>
<dbReference type="PANTHER" id="PTHR43326">
    <property type="entry name" value="METHIONYL-TRNA SYNTHETASE"/>
    <property type="match status" value="1"/>
</dbReference>
<dbReference type="PANTHER" id="PTHR43326:SF1">
    <property type="entry name" value="METHIONINE--TRNA LIGASE, MITOCHONDRIAL"/>
    <property type="match status" value="1"/>
</dbReference>
<name>I2H802_HENB6</name>
<dbReference type="Pfam" id="PF19303">
    <property type="entry name" value="Anticodon_3"/>
    <property type="match status" value="1"/>
</dbReference>
<evidence type="ECO:0000256" key="2">
    <source>
        <dbReference type="ARBA" id="ARBA00005594"/>
    </source>
</evidence>
<dbReference type="CDD" id="cd00814">
    <property type="entry name" value="MetRS_core"/>
    <property type="match status" value="1"/>
</dbReference>
<dbReference type="GO" id="GO:0005739">
    <property type="term" value="C:mitochondrion"/>
    <property type="evidence" value="ECO:0007669"/>
    <property type="project" value="EnsemblFungi"/>
</dbReference>
<proteinExistence type="inferred from homology"/>
<keyword evidence="8 11" id="KW-0030">Aminoacyl-tRNA synthetase</keyword>
<dbReference type="GeneID" id="14497661"/>
<dbReference type="FunFam" id="2.170.220.10:FF:000002">
    <property type="entry name" value="Methionine--tRNA ligase"/>
    <property type="match status" value="1"/>
</dbReference>
<keyword evidence="6 11" id="KW-0067">ATP-binding</keyword>
<dbReference type="KEGG" id="tbl:TBLA_0H02180"/>
<dbReference type="AlphaFoldDB" id="I2H802"/>
<evidence type="ECO:0000256" key="3">
    <source>
        <dbReference type="ARBA" id="ARBA00012838"/>
    </source>
</evidence>
<keyword evidence="4 11" id="KW-0436">Ligase</keyword>
<dbReference type="EMBL" id="HE806323">
    <property type="protein sequence ID" value="CCH62504.1"/>
    <property type="molecule type" value="Genomic_DNA"/>
</dbReference>
<organism evidence="14 15">
    <name type="scientific">Henningerozyma blattae (strain ATCC 34711 / CBS 6284 / DSM 70876 / NBRC 10599 / NRRL Y-10934 / UCD 77-7)</name>
    <name type="common">Yeast</name>
    <name type="synonym">Tetrapisispora blattae</name>
    <dbReference type="NCBI Taxonomy" id="1071380"/>
    <lineage>
        <taxon>Eukaryota</taxon>
        <taxon>Fungi</taxon>
        <taxon>Dikarya</taxon>
        <taxon>Ascomycota</taxon>
        <taxon>Saccharomycotina</taxon>
        <taxon>Saccharomycetes</taxon>
        <taxon>Saccharomycetales</taxon>
        <taxon>Saccharomycetaceae</taxon>
        <taxon>Henningerozyma</taxon>
    </lineage>
</organism>
<dbReference type="NCBIfam" id="TIGR00398">
    <property type="entry name" value="metG"/>
    <property type="match status" value="1"/>
</dbReference>
<comment type="subcellular location">
    <subcellularLocation>
        <location evidence="1">Cytoplasm</location>
    </subcellularLocation>
</comment>
<evidence type="ECO:0000256" key="1">
    <source>
        <dbReference type="ARBA" id="ARBA00004496"/>
    </source>
</evidence>
<dbReference type="InterPro" id="IPR001412">
    <property type="entry name" value="aa-tRNA-synth_I_CS"/>
</dbReference>
<keyword evidence="15" id="KW-1185">Reference proteome</keyword>
<dbReference type="Gene3D" id="2.170.220.10">
    <property type="match status" value="1"/>
</dbReference>
<dbReference type="SUPFAM" id="SSF47323">
    <property type="entry name" value="Anticodon-binding domain of a subclass of class I aminoacyl-tRNA synthetases"/>
    <property type="match status" value="1"/>
</dbReference>
<dbReference type="InParanoid" id="I2H802"/>
<dbReference type="GO" id="GO:0006431">
    <property type="term" value="P:methionyl-tRNA aminoacylation"/>
    <property type="evidence" value="ECO:0007669"/>
    <property type="project" value="EnsemblFungi"/>
</dbReference>
<evidence type="ECO:0000313" key="14">
    <source>
        <dbReference type="EMBL" id="CCH62504.1"/>
    </source>
</evidence>
<dbReference type="Pfam" id="PF09334">
    <property type="entry name" value="tRNA-synt_1g"/>
    <property type="match status" value="1"/>
</dbReference>
<gene>
    <name evidence="14" type="primary">TBLA0H02180</name>
    <name evidence="14" type="ORF">TBLA_0H02180</name>
</gene>
<feature type="domain" description="Methionyl-tRNA synthetase anticodon-binding" evidence="13">
    <location>
        <begin position="441"/>
        <end position="547"/>
    </location>
</feature>
<sequence length="573" mass="66152">MLSHITTPIFYPNAKPHIGHVYSSLLADLIHRHALLSSPKPHSNKPLTHLFTTGLDEHGLKIQQAAIKNNFSTPKKFVDSLAVEFKKMDKLCDINYTRFIRTTDQDHVENVYKLWSLVFQNGYIYKNTHEGWYSVSDETFYPESKIIKQPDGSYKNTETNTSVIPSNESNYFFKLSSFQSQLIELYEKTAQNMIYPPKYRDFILHELKSQPLKDLSISRPVERLVWGIDVPNDPTQKIYVWFDALCNYISSIGSINNVLENTPNIVSSHSFSADPTHQIIIPSPAETWQNTTHIVGKDIIRFHTIYWPAFLMAAGIPLPKQVIVHGHWLSEGTKMSKSKGNVVDPIDCIEKFGIDTLRWYLLQNSNLKNDNDFILKNLMDFKKISFVGKWGNLIHRCCSPKFSIHDAVLKFTTSNKTIQEDFQSIFSSPVDSESNIQNASQFKELYQTIIKDLETLPSDMKVMIETLETAKLLNKFWSIIDNLNQFIQLTTPWKLKSPEDLQKRNLIIYFVIDSMRILSILSQPIIPNLAGMFLDRLDVVKERRSWEFAAYKKDIDYAVDANLKNRPPTIQME</sequence>
<protein>
    <recommendedName>
        <fullName evidence="9">Methionine--tRNA ligase, mitochondrial</fullName>
        <ecNumber evidence="3">6.1.1.10</ecNumber>
    </recommendedName>
    <alternativeName>
        <fullName evidence="10">Methionyl-tRNA synthetase</fullName>
    </alternativeName>
</protein>
<dbReference type="OrthoDB" id="24670at2759"/>
<accession>I2H802</accession>
<dbReference type="Gene3D" id="3.40.50.620">
    <property type="entry name" value="HUPs"/>
    <property type="match status" value="1"/>
</dbReference>
<evidence type="ECO:0000313" key="15">
    <source>
        <dbReference type="Proteomes" id="UP000002866"/>
    </source>
</evidence>
<dbReference type="EC" id="6.1.1.10" evidence="3"/>
<reference evidence="14 15" key="1">
    <citation type="journal article" date="2011" name="Proc. Natl. Acad. Sci. U.S.A.">
        <title>Evolutionary erosion of yeast sex chromosomes by mating-type switching accidents.</title>
        <authorList>
            <person name="Gordon J.L."/>
            <person name="Armisen D."/>
            <person name="Proux-Wera E."/>
            <person name="Oheigeartaigh S.S."/>
            <person name="Byrne K.P."/>
            <person name="Wolfe K.H."/>
        </authorList>
    </citation>
    <scope>NUCLEOTIDE SEQUENCE [LARGE SCALE GENOMIC DNA]</scope>
    <source>
        <strain evidence="15">ATCC 34711 / CBS 6284 / DSM 70876 / NBRC 10599 / NRRL Y-10934 / UCD 77-7</strain>
    </source>
</reference>
<dbReference type="RefSeq" id="XP_004182023.1">
    <property type="nucleotide sequence ID" value="XM_004181975.1"/>
</dbReference>
<dbReference type="PRINTS" id="PR01041">
    <property type="entry name" value="TRNASYNTHMET"/>
</dbReference>